<evidence type="ECO:0000313" key="3">
    <source>
        <dbReference type="Proteomes" id="UP000006327"/>
    </source>
</evidence>
<keyword evidence="1" id="KW-0812">Transmembrane</keyword>
<dbReference type="EMBL" id="BAEO01000007">
    <property type="protein sequence ID" value="GAC17435.1"/>
    <property type="molecule type" value="Genomic_DNA"/>
</dbReference>
<keyword evidence="1" id="KW-0472">Membrane</keyword>
<sequence>MYFRMALNPSSALFPLIYLFGAWAVNYLFGFMSLEYPKQSSLARDAGSAVVLPLLTALLWWGKLVSTSFAVKALSYVASHRRSRNITKLAKTFEHIIYTNLKKFRLIIFVCACLIAFSYLYWEGVFAPIENQEQQSQYRYVLLLQALPFWFCIINFFVSLVVVFQISKIYITKYLRVRLFEIEELSPLCNVVVVYFLISFLAVTTYTINGIFFVLPDVDIYILFFSCSVLAFFLFSPIFLVQKVLKNRKEIMLERINNSLNEQMLMNTNGNSYRRLVDDETRLQFISDLLIVRKEVNQAPLWPMSVPFTVKIILILMLPILSWMGAGVVSQSLKVLLA</sequence>
<keyword evidence="3" id="KW-1185">Reference proteome</keyword>
<keyword evidence="1" id="KW-1133">Transmembrane helix</keyword>
<feature type="transmembrane region" description="Helical" evidence="1">
    <location>
        <begin position="50"/>
        <end position="74"/>
    </location>
</feature>
<dbReference type="STRING" id="493475.GARC_0453"/>
<proteinExistence type="predicted"/>
<accession>K6Z1V3</accession>
<feature type="transmembrane region" description="Helical" evidence="1">
    <location>
        <begin position="185"/>
        <end position="208"/>
    </location>
</feature>
<reference evidence="2 3" key="1">
    <citation type="journal article" date="2017" name="Antonie Van Leeuwenhoek">
        <title>Rhizobium rhizosphaerae sp. nov., a novel species isolated from rice rhizosphere.</title>
        <authorList>
            <person name="Zhao J.J."/>
            <person name="Zhang J."/>
            <person name="Zhang R.J."/>
            <person name="Zhang C.W."/>
            <person name="Yin H.Q."/>
            <person name="Zhang X.X."/>
        </authorList>
    </citation>
    <scope>NUCLEOTIDE SEQUENCE [LARGE SCALE GENOMIC DNA]</scope>
    <source>
        <strain evidence="2 3">BSs20135</strain>
    </source>
</reference>
<feature type="transmembrane region" description="Helical" evidence="1">
    <location>
        <begin position="312"/>
        <end position="333"/>
    </location>
</feature>
<organism evidence="2 3">
    <name type="scientific">Paraglaciecola arctica BSs20135</name>
    <dbReference type="NCBI Taxonomy" id="493475"/>
    <lineage>
        <taxon>Bacteria</taxon>
        <taxon>Pseudomonadati</taxon>
        <taxon>Pseudomonadota</taxon>
        <taxon>Gammaproteobacteria</taxon>
        <taxon>Alteromonadales</taxon>
        <taxon>Alteromonadaceae</taxon>
        <taxon>Paraglaciecola</taxon>
    </lineage>
</organism>
<gene>
    <name evidence="2" type="ORF">GARC_0453</name>
</gene>
<dbReference type="AlphaFoldDB" id="K6Z1V3"/>
<protein>
    <submittedName>
        <fullName evidence="2">Uncharacterized protein</fullName>
    </submittedName>
</protein>
<feature type="transmembrane region" description="Helical" evidence="1">
    <location>
        <begin position="142"/>
        <end position="164"/>
    </location>
</feature>
<feature type="transmembrane region" description="Helical" evidence="1">
    <location>
        <begin position="104"/>
        <end position="122"/>
    </location>
</feature>
<feature type="transmembrane region" description="Helical" evidence="1">
    <location>
        <begin position="220"/>
        <end position="241"/>
    </location>
</feature>
<name>K6Z1V3_9ALTE</name>
<dbReference type="Proteomes" id="UP000006327">
    <property type="component" value="Unassembled WGS sequence"/>
</dbReference>
<evidence type="ECO:0000313" key="2">
    <source>
        <dbReference type="EMBL" id="GAC17435.1"/>
    </source>
</evidence>
<feature type="transmembrane region" description="Helical" evidence="1">
    <location>
        <begin position="12"/>
        <end position="30"/>
    </location>
</feature>
<comment type="caution">
    <text evidence="2">The sequence shown here is derived from an EMBL/GenBank/DDBJ whole genome shotgun (WGS) entry which is preliminary data.</text>
</comment>
<evidence type="ECO:0000256" key="1">
    <source>
        <dbReference type="SAM" id="Phobius"/>
    </source>
</evidence>